<dbReference type="SUPFAM" id="SSF81383">
    <property type="entry name" value="F-box domain"/>
    <property type="match status" value="1"/>
</dbReference>
<dbReference type="CDD" id="cd22096">
    <property type="entry name" value="F-box_FBXO21"/>
    <property type="match status" value="1"/>
</dbReference>
<dbReference type="Pfam" id="PF13369">
    <property type="entry name" value="Transglut_core2"/>
    <property type="match status" value="1"/>
</dbReference>
<dbReference type="AlphaFoldDB" id="A0A6P5AAU1"/>
<dbReference type="GO" id="GO:0003677">
    <property type="term" value="F:DNA binding"/>
    <property type="evidence" value="ECO:0007669"/>
    <property type="project" value="InterPro"/>
</dbReference>
<dbReference type="SUPFAM" id="SSF141255">
    <property type="entry name" value="YccV-like"/>
    <property type="match status" value="1"/>
</dbReference>
<evidence type="ECO:0000313" key="2">
    <source>
        <dbReference type="Proteomes" id="UP000515135"/>
    </source>
</evidence>
<gene>
    <name evidence="3" type="primary">LOC109487179</name>
</gene>
<name>A0A6P5AAU1_BRABE</name>
<dbReference type="InterPro" id="IPR011722">
    <property type="entry name" value="Hemimethylated_DNA-bd_dom"/>
</dbReference>
<dbReference type="Gene3D" id="2.30.30.390">
    <property type="entry name" value="Hemimethylated DNA-binding domain"/>
    <property type="match status" value="1"/>
</dbReference>
<proteinExistence type="predicted"/>
<dbReference type="InterPro" id="IPR036623">
    <property type="entry name" value="Hemimethylated_DNA-bd_sf"/>
</dbReference>
<keyword evidence="2" id="KW-1185">Reference proteome</keyword>
<protein>
    <submittedName>
        <fullName evidence="3">F-box only protein 21-like</fullName>
    </submittedName>
</protein>
<dbReference type="PANTHER" id="PTHR31350">
    <property type="entry name" value="SI:DKEY-261L7.2"/>
    <property type="match status" value="1"/>
</dbReference>
<dbReference type="NCBIfam" id="TIGR02097">
    <property type="entry name" value="yccV"/>
    <property type="match status" value="1"/>
</dbReference>
<dbReference type="KEGG" id="bbel:109487179"/>
<evidence type="ECO:0000259" key="1">
    <source>
        <dbReference type="SMART" id="SM00992"/>
    </source>
</evidence>
<reference evidence="3" key="1">
    <citation type="submission" date="2025-08" db="UniProtKB">
        <authorList>
            <consortium name="RefSeq"/>
        </authorList>
    </citation>
    <scope>IDENTIFICATION</scope>
    <source>
        <tissue evidence="3">Gonad</tissue>
    </source>
</reference>
<dbReference type="Proteomes" id="UP000515135">
    <property type="component" value="Unplaced"/>
</dbReference>
<dbReference type="PANTHER" id="PTHR31350:SF21">
    <property type="entry name" value="F-BOX ONLY PROTEIN 21"/>
    <property type="match status" value="1"/>
</dbReference>
<dbReference type="InterPro" id="IPR032698">
    <property type="entry name" value="SirB1_N"/>
</dbReference>
<sequence>MAAAATINSLADETVEQVLRSPVLDHQDVLNFGYTCSRFNSVARSGEIWRLKLFERWPSLKMRYSPKKQYDWLQEFQTRFRCGRLVRELLLTFSPQFYHKDEVPSEAFRPFAELAGQNECMMRSVLNELMVLLHDKQRKHTDLTLKYYGEKVLRYMQHQHLKGEWRQVLEQPEDQQSLLEGAVLFAQWNNPSEDMTVQAVVQQIDRIVDRVRAEIATRNPEHAAIRDNRNQAPPVLSRNECRQVLEAINQVLYNQMSFRGNIEEYYDSKNSFLPYVLERKAGIPITMAILYAEIAKCLGVHLEPVNFPNHFLLRWHDQPDGDSPDDYMYIDAFGKGRFLNRRECANLIDIHGVNWMPDSCYEAVSSKTVFTRMVNNLLSIGRRQAQMGDRSNLDLALLLNPGDIENALLQARVYLHLNINLSEVMENLQRLLERPEAEELSNQIGHMMVKATQQQLIKDEPPKVEQKRRDDKKNFNAEGVIYSVGMIMRHRRYSYNCVIYGWDPQCEMSEEWMIQMGVHSLSKGPNQPFFNVLVADGSNRYAARENLEHHQRPCEITHPEIGRFFQEYKGNYYVPNNELKKRYPHDEDMTCRHFASDDASP</sequence>
<dbReference type="Pfam" id="PF08755">
    <property type="entry name" value="YccV-like"/>
    <property type="match status" value="1"/>
</dbReference>
<accession>A0A6P5AAU1</accession>
<dbReference type="InterPro" id="IPR036047">
    <property type="entry name" value="F-box-like_dom_sf"/>
</dbReference>
<dbReference type="SMART" id="SM00992">
    <property type="entry name" value="YccV-like"/>
    <property type="match status" value="1"/>
</dbReference>
<dbReference type="GeneID" id="109487179"/>
<organism evidence="2 3">
    <name type="scientific">Branchiostoma belcheri</name>
    <name type="common">Amphioxus</name>
    <dbReference type="NCBI Taxonomy" id="7741"/>
    <lineage>
        <taxon>Eukaryota</taxon>
        <taxon>Metazoa</taxon>
        <taxon>Chordata</taxon>
        <taxon>Cephalochordata</taxon>
        <taxon>Leptocardii</taxon>
        <taxon>Amphioxiformes</taxon>
        <taxon>Branchiostomatidae</taxon>
        <taxon>Branchiostoma</taxon>
    </lineage>
</organism>
<feature type="domain" description="Hemimethylated DNA-binding" evidence="1">
    <location>
        <begin position="479"/>
        <end position="576"/>
    </location>
</feature>
<dbReference type="OrthoDB" id="28868at2759"/>
<evidence type="ECO:0000313" key="3">
    <source>
        <dbReference type="RefSeq" id="XP_019646723.1"/>
    </source>
</evidence>
<dbReference type="RefSeq" id="XP_019646723.1">
    <property type="nucleotide sequence ID" value="XM_019791164.1"/>
</dbReference>